<comment type="caution">
    <text evidence="3">The sequence shown here is derived from an EMBL/GenBank/DDBJ whole genome shotgun (WGS) entry which is preliminary data.</text>
</comment>
<reference evidence="3 4" key="1">
    <citation type="submission" date="2023-06" db="EMBL/GenBank/DDBJ databases">
        <title>Roseiconus lacunae JC819 isolated from Gulf of Mannar region, Tamil Nadu.</title>
        <authorList>
            <person name="Pk S."/>
            <person name="Ch S."/>
            <person name="Ch V.R."/>
        </authorList>
    </citation>
    <scope>NUCLEOTIDE SEQUENCE [LARGE SCALE GENOMIC DNA]</scope>
    <source>
        <strain evidence="3 4">JC819</strain>
    </source>
</reference>
<keyword evidence="4" id="KW-1185">Reference proteome</keyword>
<evidence type="ECO:0000256" key="2">
    <source>
        <dbReference type="SAM" id="Phobius"/>
    </source>
</evidence>
<gene>
    <name evidence="3" type="ORF">QTN89_24575</name>
</gene>
<keyword evidence="2" id="KW-0812">Transmembrane</keyword>
<accession>A0ABT7PQB0</accession>
<dbReference type="Proteomes" id="UP001239462">
    <property type="component" value="Unassembled WGS sequence"/>
</dbReference>
<keyword evidence="2" id="KW-1133">Transmembrane helix</keyword>
<feature type="compositionally biased region" description="Polar residues" evidence="1">
    <location>
        <begin position="1"/>
        <end position="14"/>
    </location>
</feature>
<organism evidence="3 4">
    <name type="scientific">Roseiconus lacunae</name>
    <dbReference type="NCBI Taxonomy" id="2605694"/>
    <lineage>
        <taxon>Bacteria</taxon>
        <taxon>Pseudomonadati</taxon>
        <taxon>Planctomycetota</taxon>
        <taxon>Planctomycetia</taxon>
        <taxon>Pirellulales</taxon>
        <taxon>Pirellulaceae</taxon>
        <taxon>Roseiconus</taxon>
    </lineage>
</organism>
<dbReference type="EMBL" id="JASZZN010000024">
    <property type="protein sequence ID" value="MDM4018651.1"/>
    <property type="molecule type" value="Genomic_DNA"/>
</dbReference>
<dbReference type="RefSeq" id="WP_149495913.1">
    <property type="nucleotide sequence ID" value="NZ_CP141221.1"/>
</dbReference>
<evidence type="ECO:0000256" key="1">
    <source>
        <dbReference type="SAM" id="MobiDB-lite"/>
    </source>
</evidence>
<feature type="compositionally biased region" description="Basic and acidic residues" evidence="1">
    <location>
        <begin position="17"/>
        <end position="29"/>
    </location>
</feature>
<feature type="transmembrane region" description="Helical" evidence="2">
    <location>
        <begin position="38"/>
        <end position="62"/>
    </location>
</feature>
<sequence>MAESVTQSSPNLKTQRPKKDPLPKEEQPLGEKAPGAPFAIVGWSYLLVLAIVTIIIAFTVWLGR</sequence>
<feature type="region of interest" description="Disordered" evidence="1">
    <location>
        <begin position="1"/>
        <end position="34"/>
    </location>
</feature>
<proteinExistence type="predicted"/>
<name>A0ABT7PQB0_9BACT</name>
<protein>
    <submittedName>
        <fullName evidence="3">Uncharacterized protein</fullName>
    </submittedName>
</protein>
<evidence type="ECO:0000313" key="3">
    <source>
        <dbReference type="EMBL" id="MDM4018651.1"/>
    </source>
</evidence>
<keyword evidence="2" id="KW-0472">Membrane</keyword>
<evidence type="ECO:0000313" key="4">
    <source>
        <dbReference type="Proteomes" id="UP001239462"/>
    </source>
</evidence>